<protein>
    <submittedName>
        <fullName evidence="4">Protein DDX26B-like</fullName>
    </submittedName>
</protein>
<dbReference type="PANTHER" id="PTHR12957:SF36">
    <property type="entry name" value="SAGE1-LIKE PROTEIN-RELATED"/>
    <property type="match status" value="1"/>
</dbReference>
<dbReference type="Proteomes" id="UP000081671">
    <property type="component" value="Unplaced"/>
</dbReference>
<dbReference type="InterPro" id="IPR051113">
    <property type="entry name" value="Integrator_subunit6"/>
</dbReference>
<dbReference type="PANTHER" id="PTHR12957">
    <property type="entry name" value="DEAD/H BOX POLYPEPTIDE 26/DICE1-RELATED"/>
    <property type="match status" value="1"/>
</dbReference>
<feature type="compositionally biased region" description="Basic and acidic residues" evidence="1">
    <location>
        <begin position="33"/>
        <end position="62"/>
    </location>
</feature>
<dbReference type="Pfam" id="PF15300">
    <property type="entry name" value="INT_SG_DDX_CT_C"/>
    <property type="match status" value="1"/>
</dbReference>
<feature type="compositionally biased region" description="Low complexity" evidence="1">
    <location>
        <begin position="15"/>
        <end position="26"/>
    </location>
</feature>
<dbReference type="GeneID" id="105986993"/>
<name>A0A1S3FC23_DIPOR</name>
<feature type="domain" description="INTS6/SAGE1/DDX26B/CT45 C-terminal" evidence="2">
    <location>
        <begin position="86"/>
        <end position="146"/>
    </location>
</feature>
<feature type="region of interest" description="Disordered" evidence="1">
    <location>
        <begin position="1"/>
        <end position="71"/>
    </location>
</feature>
<evidence type="ECO:0000313" key="3">
    <source>
        <dbReference type="Proteomes" id="UP000081671"/>
    </source>
</evidence>
<dbReference type="InterPro" id="IPR029307">
    <property type="entry name" value="INT_SG_DDX_CT_C"/>
</dbReference>
<sequence>MADKADHNPKMLTSEVNPVNEEVMVPLSSTTEKQTEELTFKNKQGVEVEVKPETSAKEKTEGDSEVEMMPELAVVPDPLTAENEELNAGIKRELKKEIQNLGYGYQYIFQLLEEVQGPLEMKREVVLHAIREAARFNCQDLTVHLESALKKINYYLNRDDSPDT</sequence>
<evidence type="ECO:0000313" key="4">
    <source>
        <dbReference type="RefSeq" id="XP_012873579.1"/>
    </source>
</evidence>
<reference evidence="4" key="1">
    <citation type="submission" date="2025-08" db="UniProtKB">
        <authorList>
            <consortium name="RefSeq"/>
        </authorList>
    </citation>
    <scope>IDENTIFICATION</scope>
    <source>
        <tissue evidence="4">Kidney</tissue>
    </source>
</reference>
<dbReference type="OrthoDB" id="9634952at2759"/>
<dbReference type="GO" id="GO:0034472">
    <property type="term" value="P:snRNA 3'-end processing"/>
    <property type="evidence" value="ECO:0007669"/>
    <property type="project" value="TreeGrafter"/>
</dbReference>
<evidence type="ECO:0000259" key="2">
    <source>
        <dbReference type="Pfam" id="PF15300"/>
    </source>
</evidence>
<gene>
    <name evidence="4" type="primary">LOC105986993</name>
</gene>
<dbReference type="AlphaFoldDB" id="A0A1S3FC23"/>
<keyword evidence="3" id="KW-1185">Reference proteome</keyword>
<dbReference type="InParanoid" id="A0A1S3FC23"/>
<evidence type="ECO:0000256" key="1">
    <source>
        <dbReference type="SAM" id="MobiDB-lite"/>
    </source>
</evidence>
<dbReference type="KEGG" id="dord:105986993"/>
<dbReference type="FunCoup" id="A0A1S3FC23">
    <property type="interactions" value="12"/>
</dbReference>
<proteinExistence type="predicted"/>
<organism evidence="3 4">
    <name type="scientific">Dipodomys ordii</name>
    <name type="common">Ord's kangaroo rat</name>
    <dbReference type="NCBI Taxonomy" id="10020"/>
    <lineage>
        <taxon>Eukaryota</taxon>
        <taxon>Metazoa</taxon>
        <taxon>Chordata</taxon>
        <taxon>Craniata</taxon>
        <taxon>Vertebrata</taxon>
        <taxon>Euteleostomi</taxon>
        <taxon>Mammalia</taxon>
        <taxon>Eutheria</taxon>
        <taxon>Euarchontoglires</taxon>
        <taxon>Glires</taxon>
        <taxon>Rodentia</taxon>
        <taxon>Castorimorpha</taxon>
        <taxon>Heteromyidae</taxon>
        <taxon>Dipodomyinae</taxon>
        <taxon>Dipodomys</taxon>
    </lineage>
</organism>
<accession>A0A1S3FC23</accession>
<dbReference type="RefSeq" id="XP_012873579.1">
    <property type="nucleotide sequence ID" value="XM_013018125.1"/>
</dbReference>
<dbReference type="GO" id="GO:0032039">
    <property type="term" value="C:integrator complex"/>
    <property type="evidence" value="ECO:0007669"/>
    <property type="project" value="TreeGrafter"/>
</dbReference>